<feature type="region of interest" description="Disordered" evidence="1">
    <location>
        <begin position="1"/>
        <end position="70"/>
    </location>
</feature>
<dbReference type="HOGENOM" id="CLU_596239_0_0_1"/>
<reference evidence="3" key="3">
    <citation type="submission" date="2015-06" db="UniProtKB">
        <authorList>
            <consortium name="EnsemblMetazoa"/>
        </authorList>
    </citation>
    <scope>IDENTIFICATION</scope>
</reference>
<feature type="compositionally biased region" description="Basic and acidic residues" evidence="1">
    <location>
        <begin position="314"/>
        <end position="341"/>
    </location>
</feature>
<gene>
    <name evidence="3" type="primary">20209156</name>
    <name evidence="2" type="ORF">HELRODRAFT_183670</name>
</gene>
<keyword evidence="4" id="KW-1185">Reference proteome</keyword>
<protein>
    <submittedName>
        <fullName evidence="2 3">Uncharacterized protein</fullName>
    </submittedName>
</protein>
<feature type="compositionally biased region" description="Polar residues" evidence="1">
    <location>
        <begin position="188"/>
        <end position="198"/>
    </location>
</feature>
<sequence length="459" mass="51017">MSKSTSNNRAKLASTSSNDVKSKKTTSSNNFSNGKVAGNKNINNIKTTSNNNNLKNNNNNNINNNNNNANKVNISQSISMNCVQNDSKKENCTVGDCLNWPTSTNKTPKTTTANGKKCDRIVFENADVGSGHKSLKNDDDNDCSLISSKMENLFLDDDDDEKIIYYSNDNNTDDSKTNSNNKLKLSTKPATKTRNGSINRSRLKTKPTLKTTQDPRMEDLISHRFHRESKQERERIESEKAALKKQTDAEMASLLRKKANQKSNKTSQLRSIAISKNLDFSVGSRSGDDSGSEWKMSRFKNATSKISTVNALKNETRTSKERNGFQKTEQKKTDKRSHKDEEIENETITGHGYKDELGFSNFVDDPDNDIDDILKQACKGNDGDNGDDVIVNSNKNKFIFFNDDDDNDNYAADNSGDEFSPPSGHPYTSRGGRGGSEVEAGLHESSAYEAFNKPGLFQI</sequence>
<dbReference type="EnsemblMetazoa" id="HelroT183670">
    <property type="protein sequence ID" value="HelroP183670"/>
    <property type="gene ID" value="HelroG183670"/>
</dbReference>
<feature type="region of interest" description="Disordered" evidence="1">
    <location>
        <begin position="227"/>
        <end position="248"/>
    </location>
</feature>
<evidence type="ECO:0000313" key="4">
    <source>
        <dbReference type="Proteomes" id="UP000015101"/>
    </source>
</evidence>
<feature type="region of interest" description="Disordered" evidence="1">
    <location>
        <begin position="313"/>
        <end position="344"/>
    </location>
</feature>
<dbReference type="KEGG" id="hro:HELRODRAFT_183670"/>
<dbReference type="RefSeq" id="XP_009011505.1">
    <property type="nucleotide sequence ID" value="XM_009013257.1"/>
</dbReference>
<organism evidence="3 4">
    <name type="scientific">Helobdella robusta</name>
    <name type="common">Californian leech</name>
    <dbReference type="NCBI Taxonomy" id="6412"/>
    <lineage>
        <taxon>Eukaryota</taxon>
        <taxon>Metazoa</taxon>
        <taxon>Spiralia</taxon>
        <taxon>Lophotrochozoa</taxon>
        <taxon>Annelida</taxon>
        <taxon>Clitellata</taxon>
        <taxon>Hirudinea</taxon>
        <taxon>Rhynchobdellida</taxon>
        <taxon>Glossiphoniidae</taxon>
        <taxon>Helobdella</taxon>
    </lineage>
</organism>
<dbReference type="EMBL" id="AMQM01008925">
    <property type="status" value="NOT_ANNOTATED_CDS"/>
    <property type="molecule type" value="Genomic_DNA"/>
</dbReference>
<feature type="compositionally biased region" description="Low complexity" evidence="1">
    <location>
        <begin position="14"/>
        <end position="70"/>
    </location>
</feature>
<dbReference type="Proteomes" id="UP000015101">
    <property type="component" value="Unassembled WGS sequence"/>
</dbReference>
<evidence type="ECO:0000313" key="2">
    <source>
        <dbReference type="EMBL" id="ESO10393.1"/>
    </source>
</evidence>
<dbReference type="AlphaFoldDB" id="T1FK07"/>
<name>T1FK07_HELRO</name>
<proteinExistence type="predicted"/>
<reference evidence="2 4" key="2">
    <citation type="journal article" date="2013" name="Nature">
        <title>Insights into bilaterian evolution from three spiralian genomes.</title>
        <authorList>
            <person name="Simakov O."/>
            <person name="Marletaz F."/>
            <person name="Cho S.J."/>
            <person name="Edsinger-Gonzales E."/>
            <person name="Havlak P."/>
            <person name="Hellsten U."/>
            <person name="Kuo D.H."/>
            <person name="Larsson T."/>
            <person name="Lv J."/>
            <person name="Arendt D."/>
            <person name="Savage R."/>
            <person name="Osoegawa K."/>
            <person name="de Jong P."/>
            <person name="Grimwood J."/>
            <person name="Chapman J.A."/>
            <person name="Shapiro H."/>
            <person name="Aerts A."/>
            <person name="Otillar R.P."/>
            <person name="Terry A.Y."/>
            <person name="Boore J.L."/>
            <person name="Grigoriev I.V."/>
            <person name="Lindberg D.R."/>
            <person name="Seaver E.C."/>
            <person name="Weisblat D.A."/>
            <person name="Putnam N.H."/>
            <person name="Rokhsar D.S."/>
        </authorList>
    </citation>
    <scope>NUCLEOTIDE SEQUENCE</scope>
</reference>
<feature type="region of interest" description="Disordered" evidence="1">
    <location>
        <begin position="405"/>
        <end position="439"/>
    </location>
</feature>
<feature type="region of interest" description="Disordered" evidence="1">
    <location>
        <begin position="167"/>
        <end position="198"/>
    </location>
</feature>
<dbReference type="EMBL" id="KB095880">
    <property type="protein sequence ID" value="ESO10393.1"/>
    <property type="molecule type" value="Genomic_DNA"/>
</dbReference>
<dbReference type="CTD" id="20209156"/>
<evidence type="ECO:0000313" key="3">
    <source>
        <dbReference type="EnsemblMetazoa" id="HelroP183670"/>
    </source>
</evidence>
<dbReference type="InParanoid" id="T1FK07"/>
<reference evidence="4" key="1">
    <citation type="submission" date="2012-12" db="EMBL/GenBank/DDBJ databases">
        <authorList>
            <person name="Hellsten U."/>
            <person name="Grimwood J."/>
            <person name="Chapman J.A."/>
            <person name="Shapiro H."/>
            <person name="Aerts A."/>
            <person name="Otillar R.P."/>
            <person name="Terry A.Y."/>
            <person name="Boore J.L."/>
            <person name="Simakov O."/>
            <person name="Marletaz F."/>
            <person name="Cho S.-J."/>
            <person name="Edsinger-Gonzales E."/>
            <person name="Havlak P."/>
            <person name="Kuo D.-H."/>
            <person name="Larsson T."/>
            <person name="Lv J."/>
            <person name="Arendt D."/>
            <person name="Savage R."/>
            <person name="Osoegawa K."/>
            <person name="de Jong P."/>
            <person name="Lindberg D.R."/>
            <person name="Seaver E.C."/>
            <person name="Weisblat D.A."/>
            <person name="Putnam N.H."/>
            <person name="Grigoriev I.V."/>
            <person name="Rokhsar D.S."/>
        </authorList>
    </citation>
    <scope>NUCLEOTIDE SEQUENCE</scope>
</reference>
<dbReference type="GeneID" id="20209156"/>
<evidence type="ECO:0000256" key="1">
    <source>
        <dbReference type="SAM" id="MobiDB-lite"/>
    </source>
</evidence>
<accession>T1FK07</accession>